<keyword evidence="3" id="KW-1185">Reference proteome</keyword>
<feature type="compositionally biased region" description="Low complexity" evidence="1">
    <location>
        <begin position="236"/>
        <end position="262"/>
    </location>
</feature>
<feature type="compositionally biased region" description="Polar residues" evidence="1">
    <location>
        <begin position="706"/>
        <end position="723"/>
    </location>
</feature>
<feature type="compositionally biased region" description="Low complexity" evidence="1">
    <location>
        <begin position="661"/>
        <end position="679"/>
    </location>
</feature>
<evidence type="ECO:0000313" key="3">
    <source>
        <dbReference type="Proteomes" id="UP000193467"/>
    </source>
</evidence>
<proteinExistence type="predicted"/>
<feature type="compositionally biased region" description="Polar residues" evidence="1">
    <location>
        <begin position="223"/>
        <end position="235"/>
    </location>
</feature>
<feature type="region of interest" description="Disordered" evidence="1">
    <location>
        <begin position="1"/>
        <end position="150"/>
    </location>
</feature>
<feature type="compositionally biased region" description="Low complexity" evidence="1">
    <location>
        <begin position="510"/>
        <end position="524"/>
    </location>
</feature>
<feature type="compositionally biased region" description="Low complexity" evidence="1">
    <location>
        <begin position="119"/>
        <end position="137"/>
    </location>
</feature>
<comment type="caution">
    <text evidence="2">The sequence shown here is derived from an EMBL/GenBank/DDBJ whole genome shotgun (WGS) entry which is preliminary data.</text>
</comment>
<dbReference type="InParanoid" id="A0A1Y2CW45"/>
<evidence type="ECO:0000256" key="1">
    <source>
        <dbReference type="SAM" id="MobiDB-lite"/>
    </source>
</evidence>
<dbReference type="AlphaFoldDB" id="A0A1Y2CW45"/>
<feature type="compositionally biased region" description="Low complexity" evidence="1">
    <location>
        <begin position="599"/>
        <end position="616"/>
    </location>
</feature>
<evidence type="ECO:0000313" key="2">
    <source>
        <dbReference type="EMBL" id="ORY51207.1"/>
    </source>
</evidence>
<feature type="compositionally biased region" description="Polar residues" evidence="1">
    <location>
        <begin position="619"/>
        <end position="628"/>
    </location>
</feature>
<feature type="compositionally biased region" description="Low complexity" evidence="1">
    <location>
        <begin position="289"/>
        <end position="309"/>
    </location>
</feature>
<feature type="region of interest" description="Disordered" evidence="1">
    <location>
        <begin position="165"/>
        <end position="645"/>
    </location>
</feature>
<accession>A0A1Y2CW45</accession>
<feature type="compositionally biased region" description="Low complexity" evidence="1">
    <location>
        <begin position="691"/>
        <end position="705"/>
    </location>
</feature>
<dbReference type="Proteomes" id="UP000193467">
    <property type="component" value="Unassembled WGS sequence"/>
</dbReference>
<feature type="compositionally biased region" description="Low complexity" evidence="1">
    <location>
        <begin position="376"/>
        <end position="388"/>
    </location>
</feature>
<dbReference type="EMBL" id="MCGR01000108">
    <property type="protein sequence ID" value="ORY51207.1"/>
    <property type="molecule type" value="Genomic_DNA"/>
</dbReference>
<feature type="compositionally biased region" description="Low complexity" evidence="1">
    <location>
        <begin position="27"/>
        <end position="49"/>
    </location>
</feature>
<gene>
    <name evidence="2" type="ORF">BCR35DRAFT_336011</name>
</gene>
<feature type="region of interest" description="Disordered" evidence="1">
    <location>
        <begin position="660"/>
        <end position="775"/>
    </location>
</feature>
<protein>
    <submittedName>
        <fullName evidence="2">Uncharacterized protein</fullName>
    </submittedName>
</protein>
<feature type="compositionally biased region" description="Basic and acidic residues" evidence="1">
    <location>
        <begin position="333"/>
        <end position="360"/>
    </location>
</feature>
<feature type="compositionally biased region" description="Polar residues" evidence="1">
    <location>
        <begin position="1"/>
        <end position="14"/>
    </location>
</feature>
<feature type="compositionally biased region" description="Low complexity" evidence="1">
    <location>
        <begin position="550"/>
        <end position="591"/>
    </location>
</feature>
<feature type="compositionally biased region" description="Low complexity" evidence="1">
    <location>
        <begin position="752"/>
        <end position="775"/>
    </location>
</feature>
<feature type="compositionally biased region" description="Basic and acidic residues" evidence="1">
    <location>
        <begin position="530"/>
        <end position="548"/>
    </location>
</feature>
<name>A0A1Y2CW45_9BASI</name>
<organism evidence="2 3">
    <name type="scientific">Leucosporidium creatinivorum</name>
    <dbReference type="NCBI Taxonomy" id="106004"/>
    <lineage>
        <taxon>Eukaryota</taxon>
        <taxon>Fungi</taxon>
        <taxon>Dikarya</taxon>
        <taxon>Basidiomycota</taxon>
        <taxon>Pucciniomycotina</taxon>
        <taxon>Microbotryomycetes</taxon>
        <taxon>Leucosporidiales</taxon>
        <taxon>Leucosporidium</taxon>
    </lineage>
</organism>
<reference evidence="2 3" key="1">
    <citation type="submission" date="2016-07" db="EMBL/GenBank/DDBJ databases">
        <title>Pervasive Adenine N6-methylation of Active Genes in Fungi.</title>
        <authorList>
            <consortium name="DOE Joint Genome Institute"/>
            <person name="Mondo S.J."/>
            <person name="Dannebaum R.O."/>
            <person name="Kuo R.C."/>
            <person name="Labutti K."/>
            <person name="Haridas S."/>
            <person name="Kuo A."/>
            <person name="Salamov A."/>
            <person name="Ahrendt S.R."/>
            <person name="Lipzen A."/>
            <person name="Sullivan W."/>
            <person name="Andreopoulos W.B."/>
            <person name="Clum A."/>
            <person name="Lindquist E."/>
            <person name="Daum C."/>
            <person name="Ramamoorthy G.K."/>
            <person name="Gryganskyi A."/>
            <person name="Culley D."/>
            <person name="Magnuson J.K."/>
            <person name="James T.Y."/>
            <person name="O'Malley M.A."/>
            <person name="Stajich J.E."/>
            <person name="Spatafora J.W."/>
            <person name="Visel A."/>
            <person name="Grigoriev I.V."/>
        </authorList>
    </citation>
    <scope>NUCLEOTIDE SEQUENCE [LARGE SCALE GENOMIC DNA]</scope>
    <source>
        <strain evidence="2 3">62-1032</strain>
    </source>
</reference>
<sequence>MDSSPEQQQQQPLRRNTPHPNIIVRKPSSILPSLVSPPASPSISPMGAPLAFPRLLEQEVEDKENGGRRRSSSEGGAGRDKTREGSSSSGRALQRSETAESGGELSGPRPIAMTGRDSIGGPSPSFMSSSPGSSSQSHGATTRTVSTSFSSIASSISIPKLAELASPRASETGAGASRVQRGQPFSFDQQRTSLPPRPRVNTQLPRQSPTPAPPTRPQHQRRASSTSYNDISSWGSTSSRLLTLASTSRPSSSRRPQTADPAPSSPPPFADYTFAPSQSRSTPRPPPIETSSSFSSSSTSSTPPLSKSSRGGGTVGRLRKKASISFRAALGAGKEEEREVVKPLGRERESQHRLELDTTIRPHSSSSARMAATVASPRSATSGRSSSPSPRPRPSVQSIDFSSPTIPIPLSPLETAAFSPSITPSEGSRAVVSTAESLSTSRRRANTSSNEGKGFLGSLLRLKKSTSNLRGEKASPVSSITTPPPPPPLPSPLSSSTLNPRMEPRRELSDQSSSSDSNPDYSRPVAVPIPRDEPQRWKPAELQGERKASSSRSQRQYASTDSLPLGSSPSSISFMRPPSSRGSSPVPSLPSFTERRRGASSTRSTSSSRSFRAAYSENGHGSSTYSPETSRRSEDAGVRSQDVYGAPIVDFSELVRALPKTSTSSSISTIDSHSPYPTALSPPPRRPPRLRPSTSSSIVTGSPSSARSFATSRPRTADGSTDASFRPVKGSDGPSSSSTSLARVASVFVAGTATSSPPSTPTASTPISRIPHTPS</sequence>
<feature type="compositionally biased region" description="Pro residues" evidence="1">
    <location>
        <begin position="482"/>
        <end position="491"/>
    </location>
</feature>